<comment type="caution">
    <text evidence="1">The sequence shown here is derived from an EMBL/GenBank/DDBJ whole genome shotgun (WGS) entry which is preliminary data.</text>
</comment>
<protein>
    <submittedName>
        <fullName evidence="1">Uncharacterized protein</fullName>
    </submittedName>
</protein>
<dbReference type="Proteomes" id="UP000324897">
    <property type="component" value="Unassembled WGS sequence"/>
</dbReference>
<evidence type="ECO:0000313" key="2">
    <source>
        <dbReference type="Proteomes" id="UP000324897"/>
    </source>
</evidence>
<gene>
    <name evidence="1" type="ORF">EJB05_38194</name>
</gene>
<proteinExistence type="predicted"/>
<reference evidence="1 2" key="1">
    <citation type="journal article" date="2019" name="Sci. Rep.">
        <title>A high-quality genome of Eragrostis curvula grass provides insights into Poaceae evolution and supports new strategies to enhance forage quality.</title>
        <authorList>
            <person name="Carballo J."/>
            <person name="Santos B.A.C.M."/>
            <person name="Zappacosta D."/>
            <person name="Garbus I."/>
            <person name="Selva J.P."/>
            <person name="Gallo C.A."/>
            <person name="Diaz A."/>
            <person name="Albertini E."/>
            <person name="Caccamo M."/>
            <person name="Echenique V."/>
        </authorList>
    </citation>
    <scope>NUCLEOTIDE SEQUENCE [LARGE SCALE GENOMIC DNA]</scope>
    <source>
        <strain evidence="2">cv. Victoria</strain>
        <tissue evidence="1">Leaf</tissue>
    </source>
</reference>
<organism evidence="1 2">
    <name type="scientific">Eragrostis curvula</name>
    <name type="common">weeping love grass</name>
    <dbReference type="NCBI Taxonomy" id="38414"/>
    <lineage>
        <taxon>Eukaryota</taxon>
        <taxon>Viridiplantae</taxon>
        <taxon>Streptophyta</taxon>
        <taxon>Embryophyta</taxon>
        <taxon>Tracheophyta</taxon>
        <taxon>Spermatophyta</taxon>
        <taxon>Magnoliopsida</taxon>
        <taxon>Liliopsida</taxon>
        <taxon>Poales</taxon>
        <taxon>Poaceae</taxon>
        <taxon>PACMAD clade</taxon>
        <taxon>Chloridoideae</taxon>
        <taxon>Eragrostideae</taxon>
        <taxon>Eragrostidinae</taxon>
        <taxon>Eragrostis</taxon>
    </lineage>
</organism>
<dbReference type="Gramene" id="TVU14708">
    <property type="protein sequence ID" value="TVU14708"/>
    <property type="gene ID" value="EJB05_38194"/>
</dbReference>
<dbReference type="EMBL" id="RWGY01000031">
    <property type="protein sequence ID" value="TVU14708.1"/>
    <property type="molecule type" value="Genomic_DNA"/>
</dbReference>
<name>A0A5J9TV78_9POAL</name>
<sequence>MPPLAHFTFPATPHTPRQLVAFVFLDGFISPADRTILGSEKCCLDAVVYLRLVYIDEHPKTQAKKREYKILSLGEWTRNGIEAFFRIGVRDVHISV</sequence>
<keyword evidence="2" id="KW-1185">Reference proteome</keyword>
<dbReference type="AlphaFoldDB" id="A0A5J9TV78"/>
<evidence type="ECO:0000313" key="1">
    <source>
        <dbReference type="EMBL" id="TVU14708.1"/>
    </source>
</evidence>
<accession>A0A5J9TV78</accession>
<feature type="non-terminal residue" evidence="1">
    <location>
        <position position="1"/>
    </location>
</feature>